<sequence>MIDMDDVASENGSKDHRTRKEDNRPRAAVDTPEQKKLKEQILYHANQVIQLKHALNSRRPTIAKLPPEVLAEIFLHQATIVQQERVTLHEEQGGAEIHKSFYEWTNVTQVCHHWRDVALQCPRLWTWLAFEEHVSSHLTDIIAERSHDLPLTVVLTINSQMMHCDVCLDPDGQCQYPDMAFWMVNQKLPRIRELMIFIDREVDRMWAVGNIWDPVVEDPAPLLENLRIEAGQSTRYTQEDSSRPAELAVRKGLFAGQTPKLRSLTLGGVGVRFTNPLFCSTLRTLKIEDCQCWRPNAQPDFNAWLLVLKRLTRLEVLEVDWSIASANGEIEYQPVSVPKLKHLHMETTVAAFADHMKYVKLPRGAAVRFSCTDANLLDQVRMTSLREATSSLFEQMSISCVSYGTIYPRHEGPGDSQLVRFPSCQLWATEGSNIKPSDVGPASSPLPLEGTPPRLTFDCGLDTLNVPLIFGTVDLSRVHTVHVAHFPSGNEWARVLKNAPNVITLYAHGIAAFGLPVILAGGIPDDLNLDFLSGPSIEAPDQWFWATSSPVDTDAIVPDDDDRDGDQGTLDAPSEEGSTVALFPLLHTLKFVSVDFLLVADAAADAHRVTGGDLLAFEERGLVYGFDVEVLVASLRIRQAQGAADIACVDFIDGLCGDMAQLACLVATVPEVRWDGKRVDSASLSS</sequence>
<keyword evidence="4" id="KW-1185">Reference proteome</keyword>
<feature type="domain" description="F-box" evidence="2">
    <location>
        <begin position="62"/>
        <end position="129"/>
    </location>
</feature>
<evidence type="ECO:0000313" key="3">
    <source>
        <dbReference type="EMBL" id="PIL36905.1"/>
    </source>
</evidence>
<feature type="region of interest" description="Disordered" evidence="1">
    <location>
        <begin position="555"/>
        <end position="575"/>
    </location>
</feature>
<dbReference type="InterPro" id="IPR001810">
    <property type="entry name" value="F-box_dom"/>
</dbReference>
<organism evidence="3 4">
    <name type="scientific">Ganoderma sinense ZZ0214-1</name>
    <dbReference type="NCBI Taxonomy" id="1077348"/>
    <lineage>
        <taxon>Eukaryota</taxon>
        <taxon>Fungi</taxon>
        <taxon>Dikarya</taxon>
        <taxon>Basidiomycota</taxon>
        <taxon>Agaricomycotina</taxon>
        <taxon>Agaricomycetes</taxon>
        <taxon>Polyporales</taxon>
        <taxon>Polyporaceae</taxon>
        <taxon>Ganoderma</taxon>
    </lineage>
</organism>
<feature type="region of interest" description="Disordered" evidence="1">
    <location>
        <begin position="1"/>
        <end position="35"/>
    </location>
</feature>
<dbReference type="OrthoDB" id="2747316at2759"/>
<comment type="caution">
    <text evidence="3">The sequence shown here is derived from an EMBL/GenBank/DDBJ whole genome shotgun (WGS) entry which is preliminary data.</text>
</comment>
<dbReference type="EMBL" id="AYKW01000001">
    <property type="protein sequence ID" value="PIL36905.1"/>
    <property type="molecule type" value="Genomic_DNA"/>
</dbReference>
<reference evidence="3 4" key="1">
    <citation type="journal article" date="2015" name="Sci. Rep.">
        <title>Chromosome-level genome map provides insights into diverse defense mechanisms in the medicinal fungus Ganoderma sinense.</title>
        <authorList>
            <person name="Zhu Y."/>
            <person name="Xu J."/>
            <person name="Sun C."/>
            <person name="Zhou S."/>
            <person name="Xu H."/>
            <person name="Nelson D.R."/>
            <person name="Qian J."/>
            <person name="Song J."/>
            <person name="Luo H."/>
            <person name="Xiang L."/>
            <person name="Li Y."/>
            <person name="Xu Z."/>
            <person name="Ji A."/>
            <person name="Wang L."/>
            <person name="Lu S."/>
            <person name="Hayward A."/>
            <person name="Sun W."/>
            <person name="Li X."/>
            <person name="Schwartz D.C."/>
            <person name="Wang Y."/>
            <person name="Chen S."/>
        </authorList>
    </citation>
    <scope>NUCLEOTIDE SEQUENCE [LARGE SCALE GENOMIC DNA]</scope>
    <source>
        <strain evidence="3 4">ZZ0214-1</strain>
    </source>
</reference>
<dbReference type="AlphaFoldDB" id="A0A2G8ST06"/>
<accession>A0A2G8ST06</accession>
<dbReference type="Pfam" id="PF12937">
    <property type="entry name" value="F-box-like"/>
    <property type="match status" value="1"/>
</dbReference>
<protein>
    <recommendedName>
        <fullName evidence="2">F-box domain-containing protein</fullName>
    </recommendedName>
</protein>
<name>A0A2G8ST06_9APHY</name>
<evidence type="ECO:0000256" key="1">
    <source>
        <dbReference type="SAM" id="MobiDB-lite"/>
    </source>
</evidence>
<feature type="compositionally biased region" description="Basic and acidic residues" evidence="1">
    <location>
        <begin position="12"/>
        <end position="35"/>
    </location>
</feature>
<evidence type="ECO:0000259" key="2">
    <source>
        <dbReference type="Pfam" id="PF12937"/>
    </source>
</evidence>
<gene>
    <name evidence="3" type="ORF">GSI_00595</name>
</gene>
<proteinExistence type="predicted"/>
<evidence type="ECO:0000313" key="4">
    <source>
        <dbReference type="Proteomes" id="UP000230002"/>
    </source>
</evidence>
<dbReference type="Gene3D" id="1.20.1280.50">
    <property type="match status" value="1"/>
</dbReference>
<dbReference type="Proteomes" id="UP000230002">
    <property type="component" value="Unassembled WGS sequence"/>
</dbReference>